<dbReference type="PRINTS" id="PR00455">
    <property type="entry name" value="HTHTETR"/>
</dbReference>
<sequence length="203" mass="23151">MTNGRQGAAVSKADERRLNIVNRSALLFDRKGADQVSMSDIAEDVGLAKPSLYHYFSSKDEILNSIHVNTIEFLLDGIRRRRATDASPDVVLRGVLGDIFSLMETHPGHIRVFFESARRLPPDLLEPVRKREREYDQLVLETIEQAIEDGYFRAVNSRSAAFAFFGMANWAAHWYRPGGTKRAEQFAEEFFDLFLNGVTARRR</sequence>
<dbReference type="InterPro" id="IPR001647">
    <property type="entry name" value="HTH_TetR"/>
</dbReference>
<dbReference type="GO" id="GO:0003700">
    <property type="term" value="F:DNA-binding transcription factor activity"/>
    <property type="evidence" value="ECO:0007669"/>
    <property type="project" value="TreeGrafter"/>
</dbReference>
<dbReference type="EMBL" id="BSFQ01000003">
    <property type="protein sequence ID" value="GLL09782.1"/>
    <property type="molecule type" value="Genomic_DNA"/>
</dbReference>
<dbReference type="InterPro" id="IPR041490">
    <property type="entry name" value="KstR2_TetR_C"/>
</dbReference>
<dbReference type="InterPro" id="IPR036271">
    <property type="entry name" value="Tet_transcr_reg_TetR-rel_C_sf"/>
</dbReference>
<dbReference type="RefSeq" id="WP_051737182.1">
    <property type="nucleotide sequence ID" value="NZ_BAAAUZ010000011.1"/>
</dbReference>
<dbReference type="Pfam" id="PF00440">
    <property type="entry name" value="TetR_N"/>
    <property type="match status" value="1"/>
</dbReference>
<name>A0A9W6KXC2_9PSEU</name>
<evidence type="ECO:0000259" key="6">
    <source>
        <dbReference type="PROSITE" id="PS50977"/>
    </source>
</evidence>
<evidence type="ECO:0000313" key="7">
    <source>
        <dbReference type="EMBL" id="GLL09782.1"/>
    </source>
</evidence>
<keyword evidence="3 5" id="KW-0238">DNA-binding</keyword>
<dbReference type="Proteomes" id="UP001143463">
    <property type="component" value="Unassembled WGS sequence"/>
</dbReference>
<dbReference type="PANTHER" id="PTHR30055">
    <property type="entry name" value="HTH-TYPE TRANSCRIPTIONAL REGULATOR RUTR"/>
    <property type="match status" value="1"/>
</dbReference>
<organism evidence="7 8">
    <name type="scientific">Pseudonocardia halophobica</name>
    <dbReference type="NCBI Taxonomy" id="29401"/>
    <lineage>
        <taxon>Bacteria</taxon>
        <taxon>Bacillati</taxon>
        <taxon>Actinomycetota</taxon>
        <taxon>Actinomycetes</taxon>
        <taxon>Pseudonocardiales</taxon>
        <taxon>Pseudonocardiaceae</taxon>
        <taxon>Pseudonocardia</taxon>
    </lineage>
</organism>
<evidence type="ECO:0000256" key="4">
    <source>
        <dbReference type="ARBA" id="ARBA00023163"/>
    </source>
</evidence>
<dbReference type="InterPro" id="IPR050109">
    <property type="entry name" value="HTH-type_TetR-like_transc_reg"/>
</dbReference>
<dbReference type="InterPro" id="IPR009057">
    <property type="entry name" value="Homeodomain-like_sf"/>
</dbReference>
<evidence type="ECO:0000256" key="2">
    <source>
        <dbReference type="ARBA" id="ARBA00023015"/>
    </source>
</evidence>
<accession>A0A9W6KXC2</accession>
<keyword evidence="2" id="KW-0805">Transcription regulation</keyword>
<dbReference type="AlphaFoldDB" id="A0A9W6KXC2"/>
<dbReference type="Gene3D" id="1.10.10.60">
    <property type="entry name" value="Homeodomain-like"/>
    <property type="match status" value="1"/>
</dbReference>
<feature type="DNA-binding region" description="H-T-H motif" evidence="5">
    <location>
        <begin position="37"/>
        <end position="56"/>
    </location>
</feature>
<keyword evidence="4" id="KW-0804">Transcription</keyword>
<proteinExistence type="predicted"/>
<dbReference type="PROSITE" id="PS50977">
    <property type="entry name" value="HTH_TETR_2"/>
    <property type="match status" value="1"/>
</dbReference>
<dbReference type="Pfam" id="PF17932">
    <property type="entry name" value="TetR_C_24"/>
    <property type="match status" value="1"/>
</dbReference>
<feature type="domain" description="HTH tetR-type" evidence="6">
    <location>
        <begin position="14"/>
        <end position="74"/>
    </location>
</feature>
<reference evidence="7" key="1">
    <citation type="journal article" date="2014" name="Int. J. Syst. Evol. Microbiol.">
        <title>Complete genome sequence of Corynebacterium casei LMG S-19264T (=DSM 44701T), isolated from a smear-ripened cheese.</title>
        <authorList>
            <consortium name="US DOE Joint Genome Institute (JGI-PGF)"/>
            <person name="Walter F."/>
            <person name="Albersmeier A."/>
            <person name="Kalinowski J."/>
            <person name="Ruckert C."/>
        </authorList>
    </citation>
    <scope>NUCLEOTIDE SEQUENCE</scope>
    <source>
        <strain evidence="7">VKM Ac-1069</strain>
    </source>
</reference>
<evidence type="ECO:0000256" key="5">
    <source>
        <dbReference type="PROSITE-ProRule" id="PRU00335"/>
    </source>
</evidence>
<keyword evidence="1" id="KW-0678">Repressor</keyword>
<dbReference type="PANTHER" id="PTHR30055:SF175">
    <property type="entry name" value="HTH-TYPE TRANSCRIPTIONAL REPRESSOR KSTR2"/>
    <property type="match status" value="1"/>
</dbReference>
<evidence type="ECO:0000313" key="8">
    <source>
        <dbReference type="Proteomes" id="UP001143463"/>
    </source>
</evidence>
<protein>
    <submittedName>
        <fullName evidence="7">TetR family transcriptional regulator</fullName>
    </submittedName>
</protein>
<dbReference type="SUPFAM" id="SSF48498">
    <property type="entry name" value="Tetracyclin repressor-like, C-terminal domain"/>
    <property type="match status" value="1"/>
</dbReference>
<keyword evidence="8" id="KW-1185">Reference proteome</keyword>
<dbReference type="Gene3D" id="1.10.357.10">
    <property type="entry name" value="Tetracycline Repressor, domain 2"/>
    <property type="match status" value="1"/>
</dbReference>
<dbReference type="SUPFAM" id="SSF46689">
    <property type="entry name" value="Homeodomain-like"/>
    <property type="match status" value="1"/>
</dbReference>
<gene>
    <name evidence="7" type="ORF">GCM10017577_09220</name>
</gene>
<evidence type="ECO:0000256" key="3">
    <source>
        <dbReference type="ARBA" id="ARBA00023125"/>
    </source>
</evidence>
<comment type="caution">
    <text evidence="7">The sequence shown here is derived from an EMBL/GenBank/DDBJ whole genome shotgun (WGS) entry which is preliminary data.</text>
</comment>
<reference evidence="7" key="2">
    <citation type="submission" date="2023-01" db="EMBL/GenBank/DDBJ databases">
        <authorList>
            <person name="Sun Q."/>
            <person name="Evtushenko L."/>
        </authorList>
    </citation>
    <scope>NUCLEOTIDE SEQUENCE</scope>
    <source>
        <strain evidence="7">VKM Ac-1069</strain>
    </source>
</reference>
<dbReference type="GO" id="GO:0000976">
    <property type="term" value="F:transcription cis-regulatory region binding"/>
    <property type="evidence" value="ECO:0007669"/>
    <property type="project" value="TreeGrafter"/>
</dbReference>
<evidence type="ECO:0000256" key="1">
    <source>
        <dbReference type="ARBA" id="ARBA00022491"/>
    </source>
</evidence>